<dbReference type="Pfam" id="PF03071">
    <property type="entry name" value="GNT-I"/>
    <property type="match status" value="1"/>
</dbReference>
<keyword evidence="7 16" id="KW-0479">Metal-binding</keyword>
<comment type="cofactor">
    <cofactor evidence="16">
        <name>Mn(2+)</name>
        <dbReference type="ChEBI" id="CHEBI:29035"/>
    </cofactor>
    <text evidence="16">The cofactor is mostly bound to the substrate.</text>
</comment>
<dbReference type="FunFam" id="3.10.180.20:FF:000002">
    <property type="entry name" value="Alpha-1,3-mannosyl-glycoprotein 2-beta-N-acetylglucosaminyltransferase"/>
    <property type="match status" value="1"/>
</dbReference>
<dbReference type="EMBL" id="JAUIZM010000013">
    <property type="protein sequence ID" value="KAK1353380.1"/>
    <property type="molecule type" value="Genomic_DNA"/>
</dbReference>
<evidence type="ECO:0000256" key="7">
    <source>
        <dbReference type="ARBA" id="ARBA00022723"/>
    </source>
</evidence>
<dbReference type="InterPro" id="IPR029044">
    <property type="entry name" value="Nucleotide-diphossugar_trans"/>
</dbReference>
<evidence type="ECO:0000256" key="10">
    <source>
        <dbReference type="ARBA" id="ARBA00023034"/>
    </source>
</evidence>
<name>A0AAD8GSI0_9APIA</name>
<sequence length="442" mass="51301">MAKWMCDYRYLLIIAALAFCYIQMRLFVTQSQYADQIAAAVEAENHCTSQTRLLIDQISLKQGQIVTLQEEKKRQDEKCRQLSALVQDLERKGVKRMIGEVQVPVAAVVVMACNRADYLERTIKSILKYQEPVASKYPLFVSQDGTNSDVKRKALSYNQLTYMQHLDFEPVLTERPGEIIAYYKIARHYKWALDQLFIEHNFSRVIILEDDMEISPDFFDYFEAGASLLDSDKSLLAVSSWNDNGQKQFVHDPYTLYRSDFFPGLGWMLTKSTWDELSPKWPKAYPFSLKENHKGRQVIRPEVCRTYNFGEHGSSLGLFFKRYLEPIKLNDVQVDWKSMNLSYLAEDNYVKHFGDLVKSAKPVRGFDPVLQAYNIDGDVRIQYHDQEDFERIAAKFGIFEEWKDGIPRAAYKGIVTFRYQTSRRVFLVGPSSLQQLGVEHAL</sequence>
<evidence type="ECO:0000256" key="1">
    <source>
        <dbReference type="ARBA" id="ARBA00004323"/>
    </source>
</evidence>
<evidence type="ECO:0000313" key="19">
    <source>
        <dbReference type="Proteomes" id="UP001237642"/>
    </source>
</evidence>
<evidence type="ECO:0000256" key="5">
    <source>
        <dbReference type="ARBA" id="ARBA00022679"/>
    </source>
</evidence>
<keyword evidence="8 16" id="KW-0735">Signal-anchor</keyword>
<evidence type="ECO:0000256" key="13">
    <source>
        <dbReference type="ARBA" id="ARBA00038949"/>
    </source>
</evidence>
<gene>
    <name evidence="18" type="ORF">POM88_052515</name>
</gene>
<evidence type="ECO:0000256" key="6">
    <source>
        <dbReference type="ARBA" id="ARBA00022692"/>
    </source>
</evidence>
<keyword evidence="12 16" id="KW-0464">Manganese</keyword>
<comment type="subcellular location">
    <subcellularLocation>
        <location evidence="1 16">Golgi apparatus membrane</location>
        <topology evidence="1 16">Single-pass type II membrane protein</topology>
    </subcellularLocation>
</comment>
<dbReference type="PANTHER" id="PTHR10468">
    <property type="entry name" value="PROTEIN O-LINKED-MANNOSE BETA-1,2-N-ACETYLGLUCOSAMINYLTRANSFERASE 1/ALPHA-1,3-MANNOSYL-GLYCOPROTEIN 2-BETA-N-ACETYLGLUCOSAMINYLTRANSFERASE"/>
    <property type="match status" value="1"/>
</dbReference>
<keyword evidence="19" id="KW-1185">Reference proteome</keyword>
<evidence type="ECO:0000256" key="4">
    <source>
        <dbReference type="ARBA" id="ARBA00022676"/>
    </source>
</evidence>
<evidence type="ECO:0000256" key="12">
    <source>
        <dbReference type="ARBA" id="ARBA00023211"/>
    </source>
</evidence>
<dbReference type="SUPFAM" id="SSF53448">
    <property type="entry name" value="Nucleotide-diphospho-sugar transferases"/>
    <property type="match status" value="1"/>
</dbReference>
<reference evidence="18" key="1">
    <citation type="submission" date="2023-02" db="EMBL/GenBank/DDBJ databases">
        <title>Genome of toxic invasive species Heracleum sosnowskyi carries increased number of genes despite the absence of recent whole-genome duplications.</title>
        <authorList>
            <person name="Schelkunov M."/>
            <person name="Shtratnikova V."/>
            <person name="Makarenko M."/>
            <person name="Klepikova A."/>
            <person name="Omelchenko D."/>
            <person name="Novikova G."/>
            <person name="Obukhova E."/>
            <person name="Bogdanov V."/>
            <person name="Penin A."/>
            <person name="Logacheva M."/>
        </authorList>
    </citation>
    <scope>NUCLEOTIDE SEQUENCE</scope>
    <source>
        <strain evidence="18">Hsosn_3</strain>
        <tissue evidence="18">Leaf</tissue>
    </source>
</reference>
<evidence type="ECO:0000256" key="14">
    <source>
        <dbReference type="ARBA" id="ARBA00041712"/>
    </source>
</evidence>
<evidence type="ECO:0000256" key="3">
    <source>
        <dbReference type="ARBA" id="ARBA00006492"/>
    </source>
</evidence>
<proteinExistence type="inferred from homology"/>
<dbReference type="GO" id="GO:0000139">
    <property type="term" value="C:Golgi membrane"/>
    <property type="evidence" value="ECO:0007669"/>
    <property type="project" value="UniProtKB-SubCell"/>
</dbReference>
<dbReference type="Proteomes" id="UP001237642">
    <property type="component" value="Unassembled WGS sequence"/>
</dbReference>
<keyword evidence="4 16" id="KW-0328">Glycosyltransferase</keyword>
<keyword evidence="5" id="KW-0808">Transferase</keyword>
<dbReference type="InterPro" id="IPR004139">
    <property type="entry name" value="Glyco_trans_13"/>
</dbReference>
<comment type="similarity">
    <text evidence="3 16">Belongs to the glycosyltransferase 13 family.</text>
</comment>
<dbReference type="Gene3D" id="3.90.550.10">
    <property type="entry name" value="Spore Coat Polysaccharide Biosynthesis Protein SpsA, Chain A"/>
    <property type="match status" value="1"/>
</dbReference>
<evidence type="ECO:0000313" key="18">
    <source>
        <dbReference type="EMBL" id="KAK1353380.1"/>
    </source>
</evidence>
<dbReference type="AlphaFoldDB" id="A0AAD8GSI0"/>
<accession>A0AAD8GSI0</accession>
<reference evidence="18" key="2">
    <citation type="submission" date="2023-05" db="EMBL/GenBank/DDBJ databases">
        <authorList>
            <person name="Schelkunov M.I."/>
        </authorList>
    </citation>
    <scope>NUCLEOTIDE SEQUENCE</scope>
    <source>
        <strain evidence="18">Hsosn_3</strain>
        <tissue evidence="18">Leaf</tissue>
    </source>
</reference>
<dbReference type="GO" id="GO:0003827">
    <property type="term" value="F:alpha-1,3-mannosylglycoprotein 2-beta-N-acetylglucosaminyltransferase activity"/>
    <property type="evidence" value="ECO:0007669"/>
    <property type="project" value="UniProtKB-UniRule"/>
</dbReference>
<keyword evidence="10 16" id="KW-0333">Golgi apparatus</keyword>
<organism evidence="18 19">
    <name type="scientific">Heracleum sosnowskyi</name>
    <dbReference type="NCBI Taxonomy" id="360622"/>
    <lineage>
        <taxon>Eukaryota</taxon>
        <taxon>Viridiplantae</taxon>
        <taxon>Streptophyta</taxon>
        <taxon>Embryophyta</taxon>
        <taxon>Tracheophyta</taxon>
        <taxon>Spermatophyta</taxon>
        <taxon>Magnoliopsida</taxon>
        <taxon>eudicotyledons</taxon>
        <taxon>Gunneridae</taxon>
        <taxon>Pentapetalae</taxon>
        <taxon>asterids</taxon>
        <taxon>campanulids</taxon>
        <taxon>Apiales</taxon>
        <taxon>Apiaceae</taxon>
        <taxon>Apioideae</taxon>
        <taxon>apioid superclade</taxon>
        <taxon>Tordylieae</taxon>
        <taxon>Tordyliinae</taxon>
        <taxon>Heracleum</taxon>
    </lineage>
</organism>
<comment type="catalytic activity">
    <reaction evidence="15 16">
        <text>N(4)-(alpha-D-Man-(1-&gt;3)-[alpha-D-Man-(1-&gt;3)-[alpha-D-Man-(1-&gt;6)]-alpha-D-Man-(1-&gt;6)]-beta-D-Man-(1-&gt;4)-beta-D-GlcNAc-(1-&gt;4)-beta-D-GlcNAc)-L-asparaginyl-[protein] (N-glucan mannose isomer 5A1,2) + UDP-N-acetyl-alpha-D-glucosamine = N(4)-{beta-D-GlcNAc-(1-&gt;2)-alpha-D-Man-(1-&gt;3)-[alpha-D-Man-(1-&gt;3)-[alpha-D-Man-(1-&gt;6)]-alpha-D-Man-(1-&gt;6)]-beta-D-Man-(1-&gt;4)-beta-D-GlcNAc-(1-&gt;4)-beta-D-GlcNAc}-L-asparaginyl-[protein] + UDP + H(+)</text>
        <dbReference type="Rhea" id="RHEA:11456"/>
        <dbReference type="Rhea" id="RHEA-COMP:14367"/>
        <dbReference type="Rhea" id="RHEA-COMP:14368"/>
        <dbReference type="ChEBI" id="CHEBI:15378"/>
        <dbReference type="ChEBI" id="CHEBI:57705"/>
        <dbReference type="ChEBI" id="CHEBI:58223"/>
        <dbReference type="ChEBI" id="CHEBI:59087"/>
        <dbReference type="ChEBI" id="CHEBI:60625"/>
        <dbReference type="EC" id="2.4.1.101"/>
    </reaction>
</comment>
<comment type="pathway">
    <text evidence="2 16">Protein modification; protein glycosylation.</text>
</comment>
<evidence type="ECO:0000256" key="15">
    <source>
        <dbReference type="ARBA" id="ARBA00049421"/>
    </source>
</evidence>
<dbReference type="EC" id="2.4.1.101" evidence="13 16"/>
<comment type="caution">
    <text evidence="18">The sequence shown here is derived from an EMBL/GenBank/DDBJ whole genome shotgun (WGS) entry which is preliminary data.</text>
</comment>
<dbReference type="Gene3D" id="3.10.180.20">
    <property type="entry name" value="N-Acetylglucosaminyltransferase I, Domain 2"/>
    <property type="match status" value="1"/>
</dbReference>
<comment type="function">
    <text evidence="16">Initiates complex N-linked carbohydrate formation. Essential for the conversion of high-mannose to hybrid and complex N-glycans.</text>
</comment>
<evidence type="ECO:0000256" key="16">
    <source>
        <dbReference type="RuleBase" id="RU368119"/>
    </source>
</evidence>
<dbReference type="GO" id="GO:0030145">
    <property type="term" value="F:manganese ion binding"/>
    <property type="evidence" value="ECO:0007669"/>
    <property type="project" value="UniProtKB-UniRule"/>
</dbReference>
<protein>
    <recommendedName>
        <fullName evidence="13 16">Alpha-1,3-mannosyl-glycoprotein 2-beta-N-acetylglucosaminyltransferase</fullName>
        <shortName evidence="16">GNT-I</shortName>
        <shortName evidence="16">GlcNAc-T I</shortName>
        <ecNumber evidence="13 16">2.4.1.101</ecNumber>
    </recommendedName>
    <alternativeName>
        <fullName evidence="14 16">N-glycosyl-oligosaccharide-glycoprotein N-acetylglucosaminyltransferase I</fullName>
    </alternativeName>
</protein>
<keyword evidence="9" id="KW-1133">Transmembrane helix</keyword>
<keyword evidence="17" id="KW-0175">Coiled coil</keyword>
<dbReference type="FunFam" id="3.90.550.10:FF:000090">
    <property type="entry name" value="Alpha-1,3-mannosyl-glycoprotein 2-beta-N-acetylglucosaminyltransferase"/>
    <property type="match status" value="1"/>
</dbReference>
<feature type="coiled-coil region" evidence="17">
    <location>
        <begin position="65"/>
        <end position="92"/>
    </location>
</feature>
<keyword evidence="11" id="KW-0472">Membrane</keyword>
<evidence type="ECO:0000256" key="2">
    <source>
        <dbReference type="ARBA" id="ARBA00004922"/>
    </source>
</evidence>
<evidence type="ECO:0000256" key="8">
    <source>
        <dbReference type="ARBA" id="ARBA00022968"/>
    </source>
</evidence>
<evidence type="ECO:0000256" key="17">
    <source>
        <dbReference type="SAM" id="Coils"/>
    </source>
</evidence>
<keyword evidence="6" id="KW-0812">Transmembrane</keyword>
<evidence type="ECO:0000256" key="11">
    <source>
        <dbReference type="ARBA" id="ARBA00023136"/>
    </source>
</evidence>
<dbReference type="InterPro" id="IPR052261">
    <property type="entry name" value="Glycosyltransferase_13"/>
</dbReference>
<evidence type="ECO:0000256" key="9">
    <source>
        <dbReference type="ARBA" id="ARBA00022989"/>
    </source>
</evidence>
<dbReference type="PANTHER" id="PTHR10468:SF0">
    <property type="entry name" value="ALPHA-1,3-MANNOSYL-GLYCOPROTEIN 2-BETA-N-ACETYLGLUCOSAMINYLTRANSFERASE"/>
    <property type="match status" value="1"/>
</dbReference>